<evidence type="ECO:0000256" key="1">
    <source>
        <dbReference type="SAM" id="Phobius"/>
    </source>
</evidence>
<dbReference type="AlphaFoldDB" id="A0A9X6GDX5"/>
<evidence type="ECO:0000313" key="2">
    <source>
        <dbReference type="EMBL" id="OOR72451.1"/>
    </source>
</evidence>
<keyword evidence="1" id="KW-1133">Transmembrane helix</keyword>
<dbReference type="RefSeq" id="WP_078187275.1">
    <property type="nucleotide sequence ID" value="NZ_JBNTOK010000056.1"/>
</dbReference>
<feature type="transmembrane region" description="Helical" evidence="1">
    <location>
        <begin position="22"/>
        <end position="50"/>
    </location>
</feature>
<keyword evidence="1" id="KW-0812">Transmembrane</keyword>
<protein>
    <submittedName>
        <fullName evidence="2">Uncharacterized protein</fullName>
    </submittedName>
</protein>
<keyword evidence="1" id="KW-0472">Membrane</keyword>
<reference evidence="2 3" key="1">
    <citation type="submission" date="2017-01" db="EMBL/GenBank/DDBJ databases">
        <title>Bacillus cereus isolates.</title>
        <authorList>
            <person name="Beno S.M."/>
        </authorList>
    </citation>
    <scope>NUCLEOTIDE SEQUENCE [LARGE SCALE GENOMIC DNA]</scope>
    <source>
        <strain evidence="2 3">FSL K6-1030</strain>
    </source>
</reference>
<comment type="caution">
    <text evidence="2">The sequence shown here is derived from an EMBL/GenBank/DDBJ whole genome shotgun (WGS) entry which is preliminary data.</text>
</comment>
<gene>
    <name evidence="2" type="ORF">BLX06_24795</name>
</gene>
<name>A0A9X6GDX5_BACCE</name>
<dbReference type="Proteomes" id="UP000190641">
    <property type="component" value="Unassembled WGS sequence"/>
</dbReference>
<evidence type="ECO:0000313" key="3">
    <source>
        <dbReference type="Proteomes" id="UP000190641"/>
    </source>
</evidence>
<proteinExistence type="predicted"/>
<accession>A0A9X6GDX5</accession>
<dbReference type="EMBL" id="MUAU01000118">
    <property type="protein sequence ID" value="OOR72451.1"/>
    <property type="molecule type" value="Genomic_DNA"/>
</dbReference>
<organism evidence="2 3">
    <name type="scientific">Bacillus cereus</name>
    <dbReference type="NCBI Taxonomy" id="1396"/>
    <lineage>
        <taxon>Bacteria</taxon>
        <taxon>Bacillati</taxon>
        <taxon>Bacillota</taxon>
        <taxon>Bacilli</taxon>
        <taxon>Bacillales</taxon>
        <taxon>Bacillaceae</taxon>
        <taxon>Bacillus</taxon>
        <taxon>Bacillus cereus group</taxon>
    </lineage>
</organism>
<sequence length="62" mass="7419">MMGFNPFHEWWKRDGYVSWPAYLMWVPFITIVIVIAWIVITIGGPMLGLLQWIKNKTKTLFY</sequence>